<dbReference type="AlphaFoldDB" id="A0A131YIC6"/>
<protein>
    <recommendedName>
        <fullName evidence="3">Evasin</fullName>
    </recommendedName>
</protein>
<dbReference type="EMBL" id="GEDV01010866">
    <property type="protein sequence ID" value="JAP77691.1"/>
    <property type="molecule type" value="Transcribed_RNA"/>
</dbReference>
<name>A0A131YIC6_RHIAP</name>
<feature type="chain" id="PRO_5007285266" description="Evasin" evidence="1">
    <location>
        <begin position="23"/>
        <end position="82"/>
    </location>
</feature>
<reference evidence="2" key="1">
    <citation type="journal article" date="2016" name="Ticks Tick Borne Dis.">
        <title>De novo assembly and annotation of the salivary gland transcriptome of Rhipicephalus appendiculatus male and female ticks during blood feeding.</title>
        <authorList>
            <person name="de Castro M.H."/>
            <person name="de Klerk D."/>
            <person name="Pienaar R."/>
            <person name="Latif A.A."/>
            <person name="Rees D.J."/>
            <person name="Mans B.J."/>
        </authorList>
    </citation>
    <scope>NUCLEOTIDE SEQUENCE</scope>
    <source>
        <tissue evidence="2">Salivary glands</tissue>
    </source>
</reference>
<sequence>MTTYKFSLAVVLLFAFLYCNDTKPYALRHRRTKRSVKNRRYDNLPYNASIPCYNKKNGSRQEYGACKNGTCDIRSTTTWRPS</sequence>
<proteinExistence type="predicted"/>
<accession>A0A131YIC6</accession>
<evidence type="ECO:0000256" key="1">
    <source>
        <dbReference type="SAM" id="SignalP"/>
    </source>
</evidence>
<evidence type="ECO:0000313" key="2">
    <source>
        <dbReference type="EMBL" id="JAP77691.1"/>
    </source>
</evidence>
<keyword evidence="1" id="KW-0732">Signal</keyword>
<evidence type="ECO:0008006" key="3">
    <source>
        <dbReference type="Google" id="ProtNLM"/>
    </source>
</evidence>
<organism evidence="2">
    <name type="scientific">Rhipicephalus appendiculatus</name>
    <name type="common">Brown ear tick</name>
    <dbReference type="NCBI Taxonomy" id="34631"/>
    <lineage>
        <taxon>Eukaryota</taxon>
        <taxon>Metazoa</taxon>
        <taxon>Ecdysozoa</taxon>
        <taxon>Arthropoda</taxon>
        <taxon>Chelicerata</taxon>
        <taxon>Arachnida</taxon>
        <taxon>Acari</taxon>
        <taxon>Parasitiformes</taxon>
        <taxon>Ixodida</taxon>
        <taxon>Ixodoidea</taxon>
        <taxon>Ixodidae</taxon>
        <taxon>Rhipicephalinae</taxon>
        <taxon>Rhipicephalus</taxon>
        <taxon>Rhipicephalus</taxon>
    </lineage>
</organism>
<feature type="signal peptide" evidence="1">
    <location>
        <begin position="1"/>
        <end position="22"/>
    </location>
</feature>